<evidence type="ECO:0000313" key="2">
    <source>
        <dbReference type="Proteomes" id="UP000670092"/>
    </source>
</evidence>
<accession>A0A8H8D2J5</accession>
<dbReference type="Proteomes" id="UP000670092">
    <property type="component" value="Unassembled WGS sequence"/>
</dbReference>
<reference evidence="1 2" key="1">
    <citation type="submission" date="2021-01" db="EMBL/GenBank/DDBJ databases">
        <title>Chromosome-level genome assembly of a human fungal pathogen reveals clustering of transcriptionally co-regulated genes.</title>
        <authorList>
            <person name="Voorhies M."/>
            <person name="Cohen S."/>
            <person name="Shea T.P."/>
            <person name="Petrus S."/>
            <person name="Munoz J.F."/>
            <person name="Poplawski S."/>
            <person name="Goldman W.E."/>
            <person name="Michael T."/>
            <person name="Cuomo C.A."/>
            <person name="Sil A."/>
            <person name="Beyhan S."/>
        </authorList>
    </citation>
    <scope>NUCLEOTIDE SEQUENCE [LARGE SCALE GENOMIC DNA]</scope>
    <source>
        <strain evidence="1 2">G184AR</strain>
    </source>
</reference>
<name>A0A8H8D2J5_AJECA</name>
<dbReference type="EMBL" id="JAEVHI010000002">
    <property type="protein sequence ID" value="KAG5299255.1"/>
    <property type="molecule type" value="Genomic_DNA"/>
</dbReference>
<proteinExistence type="predicted"/>
<dbReference type="AlphaFoldDB" id="A0A8H8D2J5"/>
<dbReference type="VEuPathDB" id="FungiDB:I7I52_09507"/>
<protein>
    <submittedName>
        <fullName evidence="1">Uncharacterized protein</fullName>
    </submittedName>
</protein>
<sequence length="104" mass="11652">MLHKTLSSIDFLLPIAYCLCKLIHSNIQLLGTQSSLPPRSPYPNFKVSFHSSKQQLCPLICTHHLSPKATKYAFNHRDFLSIPDFPVCLSCLVLANILCSIVVL</sequence>
<comment type="caution">
    <text evidence="1">The sequence shown here is derived from an EMBL/GenBank/DDBJ whole genome shotgun (WGS) entry which is preliminary data.</text>
</comment>
<gene>
    <name evidence="1" type="ORF">I7I52_09507</name>
</gene>
<organism evidence="1 2">
    <name type="scientific">Ajellomyces capsulatus</name>
    <name type="common">Darling's disease fungus</name>
    <name type="synonym">Histoplasma capsulatum</name>
    <dbReference type="NCBI Taxonomy" id="5037"/>
    <lineage>
        <taxon>Eukaryota</taxon>
        <taxon>Fungi</taxon>
        <taxon>Dikarya</taxon>
        <taxon>Ascomycota</taxon>
        <taxon>Pezizomycotina</taxon>
        <taxon>Eurotiomycetes</taxon>
        <taxon>Eurotiomycetidae</taxon>
        <taxon>Onygenales</taxon>
        <taxon>Ajellomycetaceae</taxon>
        <taxon>Histoplasma</taxon>
    </lineage>
</organism>
<evidence type="ECO:0000313" key="1">
    <source>
        <dbReference type="EMBL" id="KAG5299255.1"/>
    </source>
</evidence>